<dbReference type="Proteomes" id="UP001219355">
    <property type="component" value="Chromosome 5"/>
</dbReference>
<feature type="compositionally biased region" description="Basic residues" evidence="1">
    <location>
        <begin position="677"/>
        <end position="687"/>
    </location>
</feature>
<proteinExistence type="predicted"/>
<dbReference type="SUPFAM" id="SSF50978">
    <property type="entry name" value="WD40 repeat-like"/>
    <property type="match status" value="1"/>
</dbReference>
<dbReference type="AlphaFoldDB" id="A0AAF0DR87"/>
<dbReference type="EMBL" id="CP120631">
    <property type="protein sequence ID" value="WEW61505.1"/>
    <property type="molecule type" value="Genomic_DNA"/>
</dbReference>
<dbReference type="Pfam" id="PF08728">
    <property type="entry name" value="CRT10"/>
    <property type="match status" value="2"/>
</dbReference>
<feature type="region of interest" description="Disordered" evidence="1">
    <location>
        <begin position="349"/>
        <end position="380"/>
    </location>
</feature>
<feature type="region of interest" description="Disordered" evidence="1">
    <location>
        <begin position="416"/>
        <end position="436"/>
    </location>
</feature>
<keyword evidence="3" id="KW-1185">Reference proteome</keyword>
<evidence type="ECO:0000313" key="3">
    <source>
        <dbReference type="Proteomes" id="UP001219355"/>
    </source>
</evidence>
<feature type="region of interest" description="Disordered" evidence="1">
    <location>
        <begin position="459"/>
        <end position="516"/>
    </location>
</feature>
<dbReference type="InterPro" id="IPR036322">
    <property type="entry name" value="WD40_repeat_dom_sf"/>
</dbReference>
<protein>
    <submittedName>
        <fullName evidence="2">Uncharacterized protein</fullName>
    </submittedName>
</protein>
<evidence type="ECO:0000256" key="1">
    <source>
        <dbReference type="SAM" id="MobiDB-lite"/>
    </source>
</evidence>
<accession>A0AAF0DR87</accession>
<name>A0AAF0DR87_9EURO</name>
<gene>
    <name evidence="2" type="ORF">PRK78_006995</name>
</gene>
<feature type="region of interest" description="Disordered" evidence="1">
    <location>
        <begin position="642"/>
        <end position="692"/>
    </location>
</feature>
<feature type="compositionally biased region" description="Polar residues" evidence="1">
    <location>
        <begin position="350"/>
        <end position="360"/>
    </location>
</feature>
<reference evidence="2" key="1">
    <citation type="submission" date="2023-03" db="EMBL/GenBank/DDBJ databases">
        <title>Emydomyces testavorans Genome Sequence.</title>
        <authorList>
            <person name="Hoyer L."/>
        </authorList>
    </citation>
    <scope>NUCLEOTIDE SEQUENCE</scope>
    <source>
        <strain evidence="2">16-2883</strain>
    </source>
</reference>
<sequence length="743" mass="82879">MPSTSKSTYERVFVNEDKPTQKLIVEEHGAEPGTSRIYVYQPTIYSVGARPALILTPALKCPLATGYISQSRPHSMNHIMVGDLGNEEILLLSTDSGNVAAYRTERIFRVIEESREEECRKPEELGATVPCFFTDWVGRSAWGLAIHKFARLIAVSANTSDITVWAFALADTAGSGQKGLESDKHPYMTDWLDVTEEAQFKHFGQLTPRQRRSRNIRLTLSGHPSNIPCISFLNSELDPHGEWLVSTDVTNRLFLWKIWTRSFAICEWNLNPLWPVGDGSYMAEPYERGWSVLALDPRSFRLKSSIEEACGGNDLWNEDRDAYDLTPLVDHVPNASTRYCGHSDFRDELQQSANSPTPDSHFSGDSDEEGGQGPIVADGGIDLAEGYADSESEDEDNAETTVSNNLLHEGNSQALVANNDFGSQPDGQLNPESSGESGIVEEAVDLNNLLALDEAHELSDAEQDENMSEAEEQTMSEDNAPFRPLSPLQRLLEQDSSSSDSANEDDVNHVKGPRRKSVMRKRRVEFPILHFTETDAQLMWVQDDHLPSVICRKLLRQTIPQFAPALMNRDRFNMVHQIPELGVVIAGSQIGRVAILSLTEVPDVGRFMRIDHIVPFASQEERGMRPLLPLVGVAVGPVESNLIPVEDSNSDDDLGGFSASNEDGGDGPKVGKNSTNAHKRPHRARRQAPRESWHGAQYSRRYRLILMYLDHTVLRYELFYDWPKSVVGVRHDETGPFTLGLST</sequence>
<organism evidence="2 3">
    <name type="scientific">Emydomyces testavorans</name>
    <dbReference type="NCBI Taxonomy" id="2070801"/>
    <lineage>
        <taxon>Eukaryota</taxon>
        <taxon>Fungi</taxon>
        <taxon>Dikarya</taxon>
        <taxon>Ascomycota</taxon>
        <taxon>Pezizomycotina</taxon>
        <taxon>Eurotiomycetes</taxon>
        <taxon>Eurotiomycetidae</taxon>
        <taxon>Onygenales</taxon>
        <taxon>Nannizziopsiaceae</taxon>
        <taxon>Emydomyces</taxon>
    </lineage>
</organism>
<feature type="compositionally biased region" description="Acidic residues" evidence="1">
    <location>
        <begin position="460"/>
        <end position="475"/>
    </location>
</feature>
<evidence type="ECO:0000313" key="2">
    <source>
        <dbReference type="EMBL" id="WEW61505.1"/>
    </source>
</evidence>
<dbReference type="InterPro" id="IPR014839">
    <property type="entry name" value="Crt10"/>
</dbReference>